<reference evidence="8" key="1">
    <citation type="journal article" date="2014" name="Int. J. Syst. Evol. Microbiol.">
        <title>Complete genome sequence of Corynebacterium casei LMG S-19264T (=DSM 44701T), isolated from a smear-ripened cheese.</title>
        <authorList>
            <consortium name="US DOE Joint Genome Institute (JGI-PGF)"/>
            <person name="Walter F."/>
            <person name="Albersmeier A."/>
            <person name="Kalinowski J."/>
            <person name="Ruckert C."/>
        </authorList>
    </citation>
    <scope>NUCLEOTIDE SEQUENCE</scope>
    <source>
        <strain evidence="8">KCTC 42651</strain>
    </source>
</reference>
<gene>
    <name evidence="8" type="ORF">GCM10017083_24370</name>
</gene>
<feature type="transmembrane region" description="Helical" evidence="6">
    <location>
        <begin position="244"/>
        <end position="262"/>
    </location>
</feature>
<dbReference type="InterPro" id="IPR000620">
    <property type="entry name" value="EamA_dom"/>
</dbReference>
<evidence type="ECO:0000256" key="1">
    <source>
        <dbReference type="ARBA" id="ARBA00004651"/>
    </source>
</evidence>
<evidence type="ECO:0000313" key="8">
    <source>
        <dbReference type="EMBL" id="GHD50736.1"/>
    </source>
</evidence>
<dbReference type="SUPFAM" id="SSF103481">
    <property type="entry name" value="Multidrug resistance efflux transporter EmrE"/>
    <property type="match status" value="2"/>
</dbReference>
<comment type="subcellular location">
    <subcellularLocation>
        <location evidence="1">Cell membrane</location>
        <topology evidence="1">Multi-pass membrane protein</topology>
    </subcellularLocation>
</comment>
<evidence type="ECO:0000256" key="2">
    <source>
        <dbReference type="ARBA" id="ARBA00022475"/>
    </source>
</evidence>
<feature type="transmembrane region" description="Helical" evidence="6">
    <location>
        <begin position="180"/>
        <end position="201"/>
    </location>
</feature>
<feature type="transmembrane region" description="Helical" evidence="6">
    <location>
        <begin position="95"/>
        <end position="113"/>
    </location>
</feature>
<feature type="transmembrane region" description="Helical" evidence="6">
    <location>
        <begin position="268"/>
        <end position="285"/>
    </location>
</feature>
<dbReference type="Proteomes" id="UP000630353">
    <property type="component" value="Unassembled WGS sequence"/>
</dbReference>
<feature type="transmembrane region" description="Helical" evidence="6">
    <location>
        <begin position="125"/>
        <end position="142"/>
    </location>
</feature>
<evidence type="ECO:0000256" key="3">
    <source>
        <dbReference type="ARBA" id="ARBA00022692"/>
    </source>
</evidence>
<protein>
    <recommendedName>
        <fullName evidence="7">EamA domain-containing protein</fullName>
    </recommendedName>
</protein>
<dbReference type="InterPro" id="IPR050638">
    <property type="entry name" value="AA-Vitamin_Transporters"/>
</dbReference>
<keyword evidence="5 6" id="KW-0472">Membrane</keyword>
<dbReference type="PANTHER" id="PTHR32322:SF18">
    <property type="entry name" value="S-ADENOSYLMETHIONINE_S-ADENOSYLHOMOCYSTEINE TRANSPORTER"/>
    <property type="match status" value="1"/>
</dbReference>
<feature type="domain" description="EamA" evidence="7">
    <location>
        <begin position="3"/>
        <end position="136"/>
    </location>
</feature>
<reference evidence="8" key="2">
    <citation type="submission" date="2020-09" db="EMBL/GenBank/DDBJ databases">
        <authorList>
            <person name="Sun Q."/>
            <person name="Kim S."/>
        </authorList>
    </citation>
    <scope>NUCLEOTIDE SEQUENCE</scope>
    <source>
        <strain evidence="8">KCTC 42651</strain>
    </source>
</reference>
<dbReference type="InterPro" id="IPR037185">
    <property type="entry name" value="EmrE-like"/>
</dbReference>
<sequence length="299" mass="30539">MLLAYLQLAGAMVLAGATVAVAKPVVAAVPVYVFGFLRFAIVAAILVPLALRNGRLRTVAWRDLAVAGLLSFFGAFLFTMLILEGVARTSAVDAALITSTIPAATLLLSAMVLGERLTVRRCGAVVLASAGIAVIALHDVAGPGARSLLGNLLVVGAVFSEAMFTVLAKRVGARLAPVPLAAITGVAATVMFLPLAALQVAQDGWPAIDAGTWTLIVFYSTAGSVVAFLLWFEGLRKADAGIAGAFTALIPVSGALIAIVGLGERFTAGHLAALGLALLAIALATRPERPHPERLTGSG</sequence>
<accession>A0A918XRS1</accession>
<keyword evidence="2" id="KW-1003">Cell membrane</keyword>
<evidence type="ECO:0000256" key="6">
    <source>
        <dbReference type="SAM" id="Phobius"/>
    </source>
</evidence>
<evidence type="ECO:0000256" key="5">
    <source>
        <dbReference type="ARBA" id="ARBA00023136"/>
    </source>
</evidence>
<dbReference type="AlphaFoldDB" id="A0A918XRS1"/>
<keyword evidence="4 6" id="KW-1133">Transmembrane helix</keyword>
<dbReference type="RefSeq" id="WP_189989836.1">
    <property type="nucleotide sequence ID" value="NZ_BMZS01000005.1"/>
</dbReference>
<feature type="transmembrane region" description="Helical" evidence="6">
    <location>
        <begin position="32"/>
        <end position="51"/>
    </location>
</feature>
<comment type="caution">
    <text evidence="8">The sequence shown here is derived from an EMBL/GenBank/DDBJ whole genome shotgun (WGS) entry which is preliminary data.</text>
</comment>
<dbReference type="Pfam" id="PF00892">
    <property type="entry name" value="EamA"/>
    <property type="match status" value="2"/>
</dbReference>
<evidence type="ECO:0000259" key="7">
    <source>
        <dbReference type="Pfam" id="PF00892"/>
    </source>
</evidence>
<dbReference type="GO" id="GO:0005886">
    <property type="term" value="C:plasma membrane"/>
    <property type="evidence" value="ECO:0007669"/>
    <property type="project" value="UniProtKB-SubCell"/>
</dbReference>
<dbReference type="Gene3D" id="1.10.3730.20">
    <property type="match status" value="1"/>
</dbReference>
<dbReference type="PANTHER" id="PTHR32322">
    <property type="entry name" value="INNER MEMBRANE TRANSPORTER"/>
    <property type="match status" value="1"/>
</dbReference>
<evidence type="ECO:0000313" key="9">
    <source>
        <dbReference type="Proteomes" id="UP000630353"/>
    </source>
</evidence>
<keyword evidence="3 6" id="KW-0812">Transmembrane</keyword>
<name>A0A918XRS1_9PROT</name>
<dbReference type="EMBL" id="BMZS01000005">
    <property type="protein sequence ID" value="GHD50736.1"/>
    <property type="molecule type" value="Genomic_DNA"/>
</dbReference>
<keyword evidence="9" id="KW-1185">Reference proteome</keyword>
<proteinExistence type="predicted"/>
<organism evidence="8 9">
    <name type="scientific">Thalassobaculum fulvum</name>
    <dbReference type="NCBI Taxonomy" id="1633335"/>
    <lineage>
        <taxon>Bacteria</taxon>
        <taxon>Pseudomonadati</taxon>
        <taxon>Pseudomonadota</taxon>
        <taxon>Alphaproteobacteria</taxon>
        <taxon>Rhodospirillales</taxon>
        <taxon>Thalassobaculaceae</taxon>
        <taxon>Thalassobaculum</taxon>
    </lineage>
</organism>
<evidence type="ECO:0000256" key="4">
    <source>
        <dbReference type="ARBA" id="ARBA00022989"/>
    </source>
</evidence>
<feature type="domain" description="EamA" evidence="7">
    <location>
        <begin position="149"/>
        <end position="285"/>
    </location>
</feature>
<feature type="transmembrane region" description="Helical" evidence="6">
    <location>
        <begin position="63"/>
        <end position="83"/>
    </location>
</feature>
<feature type="transmembrane region" description="Helical" evidence="6">
    <location>
        <begin position="148"/>
        <end position="168"/>
    </location>
</feature>
<feature type="transmembrane region" description="Helical" evidence="6">
    <location>
        <begin position="213"/>
        <end position="232"/>
    </location>
</feature>